<dbReference type="InterPro" id="IPR016152">
    <property type="entry name" value="PTrfase/Anion_transptr"/>
</dbReference>
<evidence type="ECO:0000256" key="1">
    <source>
        <dbReference type="ARBA" id="ARBA00022679"/>
    </source>
</evidence>
<feature type="domain" description="Sigma-54 factor interaction" evidence="4">
    <location>
        <begin position="129"/>
        <end position="363"/>
    </location>
</feature>
<dbReference type="InterPro" id="IPR002078">
    <property type="entry name" value="Sigma_54_int"/>
</dbReference>
<dbReference type="GO" id="GO:0009401">
    <property type="term" value="P:phosphoenolpyruvate-dependent sugar phosphotransferase system"/>
    <property type="evidence" value="ECO:0007669"/>
    <property type="project" value="InterPro"/>
</dbReference>
<dbReference type="Gene3D" id="3.40.930.10">
    <property type="entry name" value="Mannitol-specific EII, Chain A"/>
    <property type="match status" value="1"/>
</dbReference>
<dbReference type="Pfam" id="PF03610">
    <property type="entry name" value="EIIA-man"/>
    <property type="match status" value="1"/>
</dbReference>
<dbReference type="InterPro" id="IPR004701">
    <property type="entry name" value="PTS_EIIA_man-typ"/>
</dbReference>
<feature type="domain" description="PTS EIIA type-2" evidence="5">
    <location>
        <begin position="843"/>
        <end position="982"/>
    </location>
</feature>
<dbReference type="SUPFAM" id="SSF52540">
    <property type="entry name" value="P-loop containing nucleoside triphosphate hydrolases"/>
    <property type="match status" value="1"/>
</dbReference>
<dbReference type="SUPFAM" id="SSF53062">
    <property type="entry name" value="PTS system fructose IIA component-like"/>
    <property type="match status" value="1"/>
</dbReference>
<dbReference type="InterPro" id="IPR036634">
    <property type="entry name" value="PRD_sf"/>
</dbReference>
<proteinExistence type="predicted"/>
<dbReference type="InterPro" id="IPR003593">
    <property type="entry name" value="AAA+_ATPase"/>
</dbReference>
<dbReference type="PROSITE" id="PS50045">
    <property type="entry name" value="SIGMA54_INTERACT_4"/>
    <property type="match status" value="1"/>
</dbReference>
<dbReference type="PROSITE" id="PS51094">
    <property type="entry name" value="PTS_EIIA_TYPE_2"/>
    <property type="match status" value="1"/>
</dbReference>
<dbReference type="SMART" id="SM00382">
    <property type="entry name" value="AAA"/>
    <property type="match status" value="1"/>
</dbReference>
<dbReference type="Gene3D" id="3.40.50.510">
    <property type="entry name" value="Phosphotransferase system, mannose-type IIA component"/>
    <property type="match status" value="1"/>
</dbReference>
<dbReference type="SUPFAM" id="SSF63520">
    <property type="entry name" value="PTS-regulatory domain, PRD"/>
    <property type="match status" value="1"/>
</dbReference>
<reference evidence="9" key="1">
    <citation type="submission" date="2014-07" db="EMBL/GenBank/DDBJ databases">
        <authorList>
            <person name="Monot Marc"/>
        </authorList>
    </citation>
    <scope>NUCLEOTIDE SEQUENCE</scope>
    <source>
        <strain evidence="10">7032989</strain>
        <strain evidence="8">7032994</strain>
    </source>
</reference>
<name>A0A069AP45_CLODI</name>
<dbReference type="Gene3D" id="1.10.10.60">
    <property type="entry name" value="Homeodomain-like"/>
    <property type="match status" value="1"/>
</dbReference>
<dbReference type="Pfam" id="PF00158">
    <property type="entry name" value="Sigma54_activat"/>
    <property type="match status" value="1"/>
</dbReference>
<keyword evidence="1" id="KW-0808">Transferase</keyword>
<evidence type="ECO:0000313" key="10">
    <source>
        <dbReference type="EMBL" id="CDT02355.1"/>
    </source>
</evidence>
<evidence type="ECO:0000313" key="8">
    <source>
        <dbReference type="EMBL" id="CDS88937.1"/>
    </source>
</evidence>
<evidence type="ECO:0000259" key="6">
    <source>
        <dbReference type="PROSITE" id="PS51096"/>
    </source>
</evidence>
<dbReference type="EMBL" id="LK932894">
    <property type="protein sequence ID" value="CDT02355.1"/>
    <property type="molecule type" value="Genomic_DNA"/>
</dbReference>
<dbReference type="RefSeq" id="WP_021389989.1">
    <property type="nucleotide sequence ID" value="NZ_BBYB01000150.1"/>
</dbReference>
<dbReference type="InterPro" id="IPR002178">
    <property type="entry name" value="PTS_EIIA_type-2_dom"/>
</dbReference>
<dbReference type="PANTHER" id="PTHR32071:SF38">
    <property type="entry name" value="PSP OPERON TRANSCRIPTIONAL ACTIVATOR"/>
    <property type="match status" value="1"/>
</dbReference>
<dbReference type="InterPro" id="IPR027417">
    <property type="entry name" value="P-loop_NTPase"/>
</dbReference>
<dbReference type="PROSITE" id="PS51096">
    <property type="entry name" value="PTS_EIIA_TYPE_4"/>
    <property type="match status" value="1"/>
</dbReference>
<dbReference type="Gene3D" id="1.10.1790.10">
    <property type="entry name" value="PRD domain"/>
    <property type="match status" value="1"/>
</dbReference>
<dbReference type="Pfam" id="PF00359">
    <property type="entry name" value="PTS_EIIA_2"/>
    <property type="match status" value="1"/>
</dbReference>
<dbReference type="SUPFAM" id="SSF55804">
    <property type="entry name" value="Phoshotransferase/anion transport protein"/>
    <property type="match status" value="1"/>
</dbReference>
<feature type="domain" description="PRD" evidence="7">
    <location>
        <begin position="489"/>
        <end position="593"/>
    </location>
</feature>
<dbReference type="PROSITE" id="PS51372">
    <property type="entry name" value="PRD_2"/>
    <property type="match status" value="1"/>
</dbReference>
<dbReference type="InterPro" id="IPR036662">
    <property type="entry name" value="PTS_EIIA_man-typ_sf"/>
</dbReference>
<evidence type="ECO:0000259" key="5">
    <source>
        <dbReference type="PROSITE" id="PS51094"/>
    </source>
</evidence>
<organism evidence="9">
    <name type="scientific">Clostridioides difficile</name>
    <name type="common">Peptoclostridium difficile</name>
    <dbReference type="NCBI Taxonomy" id="1496"/>
    <lineage>
        <taxon>Bacteria</taxon>
        <taxon>Bacillati</taxon>
        <taxon>Bacillota</taxon>
        <taxon>Clostridia</taxon>
        <taxon>Peptostreptococcales</taxon>
        <taxon>Peptostreptococcaceae</taxon>
        <taxon>Clostridioides</taxon>
    </lineage>
</organism>
<dbReference type="InterPro" id="IPR025943">
    <property type="entry name" value="Sigma_54_int_dom_ATP-bd_2"/>
</dbReference>
<dbReference type="EMBL" id="LK932535">
    <property type="protein sequence ID" value="CDS90301.1"/>
    <property type="molecule type" value="Genomic_DNA"/>
</dbReference>
<sequence length="982" mass="111432">MRQRIKNLIENEDKKNPLTDEAISSRLNIRREDVTFLRNELKIEDSRQRRKVVLIKAIKDILKEEKTINKNDITRRLNSIGFTVSRFTVIQYLKEIQDSGDLKLDKESDDKKEKIINNRENKDIAFDKLIGSSGSLSTIIKLAKAAILYPPHGLHTIIMGPTGVGKSELAECMYKFAVESSRFPKNAPFIVFNAADYSENPQLLLSQLFGHVKGAFTGADENKEGLVSKADGGILFIDEIHRLPHEGQEILFQLIDKGMVRKLGETRLTHKIDVMIISATSEPIDSHLLNTFKRRIPVTIEIPELVARPLNERFDIINNFFLIEAQRMGANIHIKSDVLKALMLYDCIGNVGQLRSDIQVACARGLLNQLTNKLKEVNISISDVPGYVKQGLIKIRNCRGKIENYVDGDLIIDSNLQGEIEKKNEDIYTFPDEIYKLTERRHIDLLEQGLDFDVINRIIGGELESCIQKYIKQVKKVSISNNLPDISPIVGKYIVELTYEVIKIASQYLSSLEPNLHLCLAVHLKAAFERLKEGKVISNAHLKEIIGNYPVEYSVAEKVAQYLKERYNINLPKEEIGIIAIYFKMSSRRDMSEQKKIGVLLMAHGRVASSVCEVTNKLLGINHARYLDMPFEKKPEEMIEEATTIIKDIDEGRGVIILVDMGSLSYFGDIISGKTGINIRTISRFDTLLSIEVIRRAVLPDLTIDEIVDEVKGIEPQVKEKVSKCNNTKVDFRKPIILTLCITGLGGACKIKKILEENIKSITEKVDIEPIGMIEYPSLDLEIKQISNDKNVIAIVGTIDPQIANIPFFSLVDINDKAKLNQINNLIDTNQIGETNKKYELSDLIHKEDIFVDLQVKSKEEVLKYMSKKLREKGYVTKNFYKKVVERDNLFPTELSDEIAIPHTDGIDVIRPAISIAILKKPIVWSKSKVKIILLLAVDQKCFNPLSTLLSFIETDEFKKIKNIKDRDFIREMILDGVNENN</sequence>
<gene>
    <name evidence="10" type="ORF">BN1095_240021</name>
    <name evidence="9" type="ORF">BN1096_80020</name>
    <name evidence="8" type="ORF">BN1097_70021</name>
</gene>
<dbReference type="GO" id="GO:0006355">
    <property type="term" value="P:regulation of DNA-templated transcription"/>
    <property type="evidence" value="ECO:0007669"/>
    <property type="project" value="InterPro"/>
</dbReference>
<keyword evidence="3" id="KW-0067">ATP-binding</keyword>
<dbReference type="Gene3D" id="3.40.50.300">
    <property type="entry name" value="P-loop containing nucleotide triphosphate hydrolases"/>
    <property type="match status" value="1"/>
</dbReference>
<dbReference type="EMBL" id="LK932409">
    <property type="protein sequence ID" value="CDS88937.1"/>
    <property type="molecule type" value="Genomic_DNA"/>
</dbReference>
<dbReference type="PANTHER" id="PTHR32071">
    <property type="entry name" value="TRANSCRIPTIONAL REGULATORY PROTEIN"/>
    <property type="match status" value="1"/>
</dbReference>
<evidence type="ECO:0000256" key="3">
    <source>
        <dbReference type="ARBA" id="ARBA00022840"/>
    </source>
</evidence>
<evidence type="ECO:0000259" key="7">
    <source>
        <dbReference type="PROSITE" id="PS51372"/>
    </source>
</evidence>
<evidence type="ECO:0000313" key="9">
    <source>
        <dbReference type="EMBL" id="CDS90301.1"/>
    </source>
</evidence>
<accession>A0A069AP45</accession>
<feature type="domain" description="PTS EIIA type-4" evidence="6">
    <location>
        <begin position="596"/>
        <end position="722"/>
    </location>
</feature>
<dbReference type="GO" id="GO:0005524">
    <property type="term" value="F:ATP binding"/>
    <property type="evidence" value="ECO:0007669"/>
    <property type="project" value="UniProtKB-KW"/>
</dbReference>
<dbReference type="PROSITE" id="PS00676">
    <property type="entry name" value="SIGMA54_INTERACT_2"/>
    <property type="match status" value="1"/>
</dbReference>
<dbReference type="Pfam" id="PF00874">
    <property type="entry name" value="PRD"/>
    <property type="match status" value="1"/>
</dbReference>
<evidence type="ECO:0000259" key="4">
    <source>
        <dbReference type="PROSITE" id="PS50045"/>
    </source>
</evidence>
<dbReference type="AlphaFoldDB" id="A0A069AP45"/>
<evidence type="ECO:0000256" key="2">
    <source>
        <dbReference type="ARBA" id="ARBA00022741"/>
    </source>
</evidence>
<dbReference type="InterPro" id="IPR011608">
    <property type="entry name" value="PRD"/>
</dbReference>
<keyword evidence="2" id="KW-0547">Nucleotide-binding</keyword>
<dbReference type="CDD" id="cd00009">
    <property type="entry name" value="AAA"/>
    <property type="match status" value="1"/>
</dbReference>
<dbReference type="GO" id="GO:0016020">
    <property type="term" value="C:membrane"/>
    <property type="evidence" value="ECO:0007669"/>
    <property type="project" value="InterPro"/>
</dbReference>
<dbReference type="GO" id="GO:0016740">
    <property type="term" value="F:transferase activity"/>
    <property type="evidence" value="ECO:0007669"/>
    <property type="project" value="UniProtKB-KW"/>
</dbReference>
<dbReference type="CDD" id="cd00211">
    <property type="entry name" value="PTS_IIA_fru"/>
    <property type="match status" value="1"/>
</dbReference>
<protein>
    <submittedName>
        <fullName evidence="9">Transcription antiterminator, PTS operon regulator</fullName>
    </submittedName>
</protein>